<comment type="caution">
    <text evidence="2">The sequence shown here is derived from an EMBL/GenBank/DDBJ whole genome shotgun (WGS) entry which is preliminary data.</text>
</comment>
<keyword evidence="3" id="KW-1185">Reference proteome</keyword>
<dbReference type="AlphaFoldDB" id="A0A1W0X5Y5"/>
<protein>
    <submittedName>
        <fullName evidence="2">Uncharacterized protein</fullName>
    </submittedName>
</protein>
<organism evidence="2 3">
    <name type="scientific">Hypsibius exemplaris</name>
    <name type="common">Freshwater tardigrade</name>
    <dbReference type="NCBI Taxonomy" id="2072580"/>
    <lineage>
        <taxon>Eukaryota</taxon>
        <taxon>Metazoa</taxon>
        <taxon>Ecdysozoa</taxon>
        <taxon>Tardigrada</taxon>
        <taxon>Eutardigrada</taxon>
        <taxon>Parachela</taxon>
        <taxon>Hypsibioidea</taxon>
        <taxon>Hypsibiidae</taxon>
        <taxon>Hypsibius</taxon>
    </lineage>
</organism>
<dbReference type="Proteomes" id="UP000192578">
    <property type="component" value="Unassembled WGS sequence"/>
</dbReference>
<feature type="signal peptide" evidence="1">
    <location>
        <begin position="1"/>
        <end position="21"/>
    </location>
</feature>
<name>A0A1W0X5Y5_HYPEX</name>
<accession>A0A1W0X5Y5</accession>
<sequence>MQATILLLATVALLSSPMLHARGLPKPFHRAIDPQGLSDTIIGAIDDLTAELATHGSSIREVIELYQSGQDDSEAVQIALAALNRLKAQLSAEFEIDGDAIFAIFTTGTEEEQAELIEQYIEVYIAVFAHLTTVLAGSEVDQRSTLSKEFLASLKRHAK</sequence>
<evidence type="ECO:0000256" key="1">
    <source>
        <dbReference type="SAM" id="SignalP"/>
    </source>
</evidence>
<gene>
    <name evidence="2" type="ORF">BV898_03221</name>
</gene>
<reference evidence="3" key="1">
    <citation type="submission" date="2017-01" db="EMBL/GenBank/DDBJ databases">
        <title>Comparative genomics of anhydrobiosis in the tardigrade Hypsibius dujardini.</title>
        <authorList>
            <person name="Yoshida Y."/>
            <person name="Koutsovoulos G."/>
            <person name="Laetsch D."/>
            <person name="Stevens L."/>
            <person name="Kumar S."/>
            <person name="Horikawa D."/>
            <person name="Ishino K."/>
            <person name="Komine S."/>
            <person name="Tomita M."/>
            <person name="Blaxter M."/>
            <person name="Arakawa K."/>
        </authorList>
    </citation>
    <scope>NUCLEOTIDE SEQUENCE [LARGE SCALE GENOMIC DNA]</scope>
    <source>
        <strain evidence="3">Z151</strain>
    </source>
</reference>
<feature type="chain" id="PRO_5012031772" evidence="1">
    <location>
        <begin position="22"/>
        <end position="159"/>
    </location>
</feature>
<dbReference type="EMBL" id="MTYJ01000015">
    <property type="protein sequence ID" value="OQV22784.1"/>
    <property type="molecule type" value="Genomic_DNA"/>
</dbReference>
<evidence type="ECO:0000313" key="3">
    <source>
        <dbReference type="Proteomes" id="UP000192578"/>
    </source>
</evidence>
<proteinExistence type="predicted"/>
<evidence type="ECO:0000313" key="2">
    <source>
        <dbReference type="EMBL" id="OQV22784.1"/>
    </source>
</evidence>
<keyword evidence="1" id="KW-0732">Signal</keyword>